<organism evidence="3 4">
    <name type="scientific">Diploscapter pachys</name>
    <dbReference type="NCBI Taxonomy" id="2018661"/>
    <lineage>
        <taxon>Eukaryota</taxon>
        <taxon>Metazoa</taxon>
        <taxon>Ecdysozoa</taxon>
        <taxon>Nematoda</taxon>
        <taxon>Chromadorea</taxon>
        <taxon>Rhabditida</taxon>
        <taxon>Rhabditina</taxon>
        <taxon>Rhabditomorpha</taxon>
        <taxon>Rhabditoidea</taxon>
        <taxon>Rhabditidae</taxon>
        <taxon>Diploscapter</taxon>
    </lineage>
</organism>
<dbReference type="Pfam" id="PF24181">
    <property type="entry name" value="TPR_TTI1_C"/>
    <property type="match status" value="1"/>
</dbReference>
<keyword evidence="4" id="KW-1185">Reference proteome</keyword>
<feature type="domain" description="TTI1 C-terminal TPR" evidence="2">
    <location>
        <begin position="455"/>
        <end position="673"/>
    </location>
</feature>
<dbReference type="InterPro" id="IPR049362">
    <property type="entry name" value="TTI1_rpt"/>
</dbReference>
<name>A0A2A2JV14_9BILA</name>
<dbReference type="SUPFAM" id="SSF48371">
    <property type="entry name" value="ARM repeat"/>
    <property type="match status" value="1"/>
</dbReference>
<dbReference type="PANTHER" id="PTHR18460">
    <property type="entry name" value="TEL2 INTERACTING PROTEIN 1 TTI1 FAMILY MEMBER"/>
    <property type="match status" value="1"/>
</dbReference>
<dbReference type="InterPro" id="IPR057567">
    <property type="entry name" value="TPR_TTI1_C"/>
</dbReference>
<gene>
    <name evidence="3" type="ORF">WR25_12318</name>
</gene>
<dbReference type="InterPro" id="IPR016024">
    <property type="entry name" value="ARM-type_fold"/>
</dbReference>
<proteinExistence type="predicted"/>
<dbReference type="OrthoDB" id="5865642at2759"/>
<comment type="caution">
    <text evidence="3">The sequence shown here is derived from an EMBL/GenBank/DDBJ whole genome shotgun (WGS) entry which is preliminary data.</text>
</comment>
<dbReference type="PANTHER" id="PTHR18460:SF3">
    <property type="entry name" value="TELO2-INTERACTING PROTEIN 1 HOMOLOG"/>
    <property type="match status" value="1"/>
</dbReference>
<evidence type="ECO:0000256" key="1">
    <source>
        <dbReference type="SAM" id="MobiDB-lite"/>
    </source>
</evidence>
<protein>
    <recommendedName>
        <fullName evidence="2">TTI1 C-terminal TPR domain-containing protein</fullName>
    </recommendedName>
</protein>
<feature type="region of interest" description="Disordered" evidence="1">
    <location>
        <begin position="452"/>
        <end position="477"/>
    </location>
</feature>
<evidence type="ECO:0000313" key="3">
    <source>
        <dbReference type="EMBL" id="PAV65626.1"/>
    </source>
</evidence>
<evidence type="ECO:0000259" key="2">
    <source>
        <dbReference type="Pfam" id="PF24181"/>
    </source>
</evidence>
<sequence>METETNLKEYLLLLAKRLVANHDHCVRKSIIELFNELITVVPKSSFFESEQENCIVPNLIDICFIGLTDQYEIVKASARNLFEALCRANSNQVDDILHDRLRHITDKLPIVVRQGNGDAIVSQLTVLLPCLSTEIRLLLDSRAPEIVDLFRILAQSLQFEKKKMAITKLDGGKLEELKISEFLTNLPLKFDLNHGILKKFCQEMGKLGFSEVLDLIYTEMQATSSQNFQSAYLYLMILIADSQNGENQRCESGLLMLELLLEKISTIEVNLHVKDDEIRDTSLCHDDASILLALSLIGTALLAEKCRNHLERSIKLRVETLFYILKHCVSKNWIVASAAQRALRELAKEMNIDQNLNSVTLLLDSHSPYIISKIVLACRRKTDHIDAPLVFRAFMERSSHEFMPEETRHQCIQIVDSLLQSLDSFEQKHTLLISQCLSTYINAVNRSTGYKGIQQEVQPSTSKERTEEIKDEEREENLEGDDVLMMEAEKPPVPLVVQNIEGILKRTKHLLFSPYRPIQINVLAVLNEGLLCVQNFDDILLPMVHQNWLSIGAHFTGSKDLLLQAAIVETIRIMSAVSKTFIYRRVLFEWWPSIEERLRKIADAPSRHLSDAYKFQIEVFKSLPVILVNIGVDDSKELAKFEPILEIFSEKSRNPQIRDLANEFRQRLYKLKENFSVD</sequence>
<reference evidence="3 4" key="1">
    <citation type="journal article" date="2017" name="Curr. Biol.">
        <title>Genome architecture and evolution of a unichromosomal asexual nematode.</title>
        <authorList>
            <person name="Fradin H."/>
            <person name="Zegar C."/>
            <person name="Gutwein M."/>
            <person name="Lucas J."/>
            <person name="Kovtun M."/>
            <person name="Corcoran D."/>
            <person name="Baugh L.R."/>
            <person name="Kiontke K."/>
            <person name="Gunsalus K."/>
            <person name="Fitch D.H."/>
            <person name="Piano F."/>
        </authorList>
    </citation>
    <scope>NUCLEOTIDE SEQUENCE [LARGE SCALE GENOMIC DNA]</scope>
    <source>
        <strain evidence="3">PF1309</strain>
    </source>
</reference>
<dbReference type="InterPro" id="IPR052587">
    <property type="entry name" value="TELO2-interacting_protein_1"/>
</dbReference>
<dbReference type="AlphaFoldDB" id="A0A2A2JV14"/>
<dbReference type="GO" id="GO:0005737">
    <property type="term" value="C:cytoplasm"/>
    <property type="evidence" value="ECO:0007669"/>
    <property type="project" value="TreeGrafter"/>
</dbReference>
<evidence type="ECO:0000313" key="4">
    <source>
        <dbReference type="Proteomes" id="UP000218231"/>
    </source>
</evidence>
<accession>A0A2A2JV14</accession>
<dbReference type="Proteomes" id="UP000218231">
    <property type="component" value="Unassembled WGS sequence"/>
</dbReference>
<feature type="compositionally biased region" description="Basic and acidic residues" evidence="1">
    <location>
        <begin position="462"/>
        <end position="472"/>
    </location>
</feature>
<dbReference type="EMBL" id="LIAE01010201">
    <property type="protein sequence ID" value="PAV65626.1"/>
    <property type="molecule type" value="Genomic_DNA"/>
</dbReference>
<dbReference type="STRING" id="2018661.A0A2A2JV14"/>
<dbReference type="Pfam" id="PF21547">
    <property type="entry name" value="TTI1"/>
    <property type="match status" value="1"/>
</dbReference>